<sequence>MALQEAFSQTDRVMIVSFHKKNDGWQDGGYELHIGSQIKLNKTKGHGRCINYVLSLNKPLLLLGGGGYSNSNTARCWTYETALAAQMEISNQIPTEMFYYNDFAPIFELHTQKKQTENLNSQIYIKKILDQAMEYLEIVQQERDEKKKLSDDFLVGIAKRAAAAMVGNINGQQ</sequence>
<dbReference type="EMBL" id="SNRW01023232">
    <property type="protein sequence ID" value="KAA6363182.1"/>
    <property type="molecule type" value="Genomic_DNA"/>
</dbReference>
<dbReference type="PANTHER" id="PTHR48252">
    <property type="entry name" value="HISTONE DEACETYLASE 2-RELATED"/>
    <property type="match status" value="1"/>
</dbReference>
<gene>
    <name evidence="1" type="ORF">EZS28_041291</name>
</gene>
<evidence type="ECO:0000313" key="2">
    <source>
        <dbReference type="Proteomes" id="UP000324800"/>
    </source>
</evidence>
<dbReference type="Gene3D" id="3.40.800.20">
    <property type="entry name" value="Histone deacetylase domain"/>
    <property type="match status" value="1"/>
</dbReference>
<dbReference type="SUPFAM" id="SSF52768">
    <property type="entry name" value="Arginase/deacetylase"/>
    <property type="match status" value="1"/>
</dbReference>
<protein>
    <submittedName>
        <fullName evidence="1">Putative histone deacetylase protein</fullName>
    </submittedName>
</protein>
<dbReference type="Proteomes" id="UP000324800">
    <property type="component" value="Unassembled WGS sequence"/>
</dbReference>
<dbReference type="AlphaFoldDB" id="A0A5J4TZI2"/>
<dbReference type="InterPro" id="IPR037138">
    <property type="entry name" value="His_deacetylse_dom_sf"/>
</dbReference>
<dbReference type="InterPro" id="IPR023696">
    <property type="entry name" value="Ureohydrolase_dom_sf"/>
</dbReference>
<organism evidence="1 2">
    <name type="scientific">Streblomastix strix</name>
    <dbReference type="NCBI Taxonomy" id="222440"/>
    <lineage>
        <taxon>Eukaryota</taxon>
        <taxon>Metamonada</taxon>
        <taxon>Preaxostyla</taxon>
        <taxon>Oxymonadida</taxon>
        <taxon>Streblomastigidae</taxon>
        <taxon>Streblomastix</taxon>
    </lineage>
</organism>
<dbReference type="PANTHER" id="PTHR48252:SF77">
    <property type="entry name" value="HISTONE DEACETYLASE DOMAIN-CONTAINING PROTEIN"/>
    <property type="match status" value="1"/>
</dbReference>
<accession>A0A5J4TZI2</accession>
<reference evidence="1 2" key="1">
    <citation type="submission" date="2019-03" db="EMBL/GenBank/DDBJ databases">
        <title>Single cell metagenomics reveals metabolic interactions within the superorganism composed of flagellate Streblomastix strix and complex community of Bacteroidetes bacteria on its surface.</title>
        <authorList>
            <person name="Treitli S.C."/>
            <person name="Kolisko M."/>
            <person name="Husnik F."/>
            <person name="Keeling P."/>
            <person name="Hampl V."/>
        </authorList>
    </citation>
    <scope>NUCLEOTIDE SEQUENCE [LARGE SCALE GENOMIC DNA]</scope>
    <source>
        <strain evidence="1">ST1C</strain>
    </source>
</reference>
<name>A0A5J4TZI2_9EUKA</name>
<evidence type="ECO:0000313" key="1">
    <source>
        <dbReference type="EMBL" id="KAA6363182.1"/>
    </source>
</evidence>
<dbReference type="OrthoDB" id="1918432at2759"/>
<comment type="caution">
    <text evidence="1">The sequence shown here is derived from an EMBL/GenBank/DDBJ whole genome shotgun (WGS) entry which is preliminary data.</text>
</comment>
<proteinExistence type="predicted"/>